<dbReference type="NCBIfam" id="TIGR04183">
    <property type="entry name" value="Por_Secre_tail"/>
    <property type="match status" value="1"/>
</dbReference>
<dbReference type="Gene3D" id="3.20.20.80">
    <property type="entry name" value="Glycosidases"/>
    <property type="match status" value="1"/>
</dbReference>
<dbReference type="SUPFAM" id="SSF51445">
    <property type="entry name" value="(Trans)glycosidases"/>
    <property type="match status" value="1"/>
</dbReference>
<dbReference type="InterPro" id="IPR017853">
    <property type="entry name" value="GH"/>
</dbReference>
<evidence type="ECO:0000313" key="3">
    <source>
        <dbReference type="Proteomes" id="UP001501175"/>
    </source>
</evidence>
<evidence type="ECO:0000259" key="1">
    <source>
        <dbReference type="Pfam" id="PF18962"/>
    </source>
</evidence>
<protein>
    <recommendedName>
        <fullName evidence="1">Secretion system C-terminal sorting domain-containing protein</fullName>
    </recommendedName>
</protein>
<dbReference type="RefSeq" id="WP_345240913.1">
    <property type="nucleotide sequence ID" value="NZ_BAABHD010000005.1"/>
</dbReference>
<dbReference type="InterPro" id="IPR051923">
    <property type="entry name" value="Glycosyl_Hydrolase_39"/>
</dbReference>
<dbReference type="PANTHER" id="PTHR12631:SF10">
    <property type="entry name" value="BETA-XYLOSIDASE-LIKE PROTEIN-RELATED"/>
    <property type="match status" value="1"/>
</dbReference>
<evidence type="ECO:0000313" key="2">
    <source>
        <dbReference type="EMBL" id="GAA4449296.1"/>
    </source>
</evidence>
<dbReference type="EMBL" id="BAABHD010000005">
    <property type="protein sequence ID" value="GAA4449296.1"/>
    <property type="molecule type" value="Genomic_DNA"/>
</dbReference>
<dbReference type="Pfam" id="PF18962">
    <property type="entry name" value="Por_Secre_tail"/>
    <property type="match status" value="1"/>
</dbReference>
<name>A0ABP8MGQ3_9BACT</name>
<organism evidence="2 3">
    <name type="scientific">Nibrella saemangeumensis</name>
    <dbReference type="NCBI Taxonomy" id="1084526"/>
    <lineage>
        <taxon>Bacteria</taxon>
        <taxon>Pseudomonadati</taxon>
        <taxon>Bacteroidota</taxon>
        <taxon>Cytophagia</taxon>
        <taxon>Cytophagales</taxon>
        <taxon>Spirosomataceae</taxon>
        <taxon>Nibrella</taxon>
    </lineage>
</organism>
<dbReference type="InterPro" id="IPR026444">
    <property type="entry name" value="Secre_tail"/>
</dbReference>
<gene>
    <name evidence="2" type="ORF">GCM10023189_08560</name>
</gene>
<dbReference type="PANTHER" id="PTHR12631">
    <property type="entry name" value="ALPHA-L-IDURONIDASE"/>
    <property type="match status" value="1"/>
</dbReference>
<dbReference type="Proteomes" id="UP001501175">
    <property type="component" value="Unassembled WGS sequence"/>
</dbReference>
<comment type="caution">
    <text evidence="2">The sequence shown here is derived from an EMBL/GenBank/DDBJ whole genome shotgun (WGS) entry which is preliminary data.</text>
</comment>
<keyword evidence="3" id="KW-1185">Reference proteome</keyword>
<accession>A0ABP8MGQ3</accession>
<feature type="domain" description="Secretion system C-terminal sorting" evidence="1">
    <location>
        <begin position="686"/>
        <end position="762"/>
    </location>
</feature>
<proteinExistence type="predicted"/>
<reference evidence="3" key="1">
    <citation type="journal article" date="2019" name="Int. J. Syst. Evol. Microbiol.">
        <title>The Global Catalogue of Microorganisms (GCM) 10K type strain sequencing project: providing services to taxonomists for standard genome sequencing and annotation.</title>
        <authorList>
            <consortium name="The Broad Institute Genomics Platform"/>
            <consortium name="The Broad Institute Genome Sequencing Center for Infectious Disease"/>
            <person name="Wu L."/>
            <person name="Ma J."/>
        </authorList>
    </citation>
    <scope>NUCLEOTIDE SEQUENCE [LARGE SCALE GENOMIC DNA]</scope>
    <source>
        <strain evidence="3">JCM 17927</strain>
    </source>
</reference>
<sequence>MANLYLALGKVVPGLLLLAASFVAYTNIAGWYSPTATQTATNKIPVDFRRWYQLNTNTNSLEAFFDGRTDSGLEIRGTRILENYEAYYPLQDGEEITLTAVKFFSNNVSGEGSSDPKKPLTLSIIDAQWQRIPVASFTGSAYGWVGSNPEQPNTIDLKTPISGARYLVLNLWDTYPTEIELYGTYKAPANQPTPAPVKPVKLGDMFGVNVYEWNFQNGDTPWQLNEAKVQVVRNFTGIRHYMDWDRIETIEGRYAFSPTQSGGWHYDAIYERCKAEGVTVLACLKTIPQWLMNTYPPDQRDADNVPVRYGKDFADPRSYIEQAKVGFQYIARYGSNPNVNPSLLTLGNNNEVKVGMGVVRYIECDNERDKWWEGRRAYQTAREYAANLSAFYDGHQNTMGPGVGVKNADPSVQVVIAGICTSKDYVRGMIDWCKEHRGYRPDGSVNVCWDVVNYHYYIFNEQAKRGSAPEVSRAAADARGYVQLAHEQLKGMPVWITEAGYDVHQSSPLKAIPIGGKPALVSHADWILRTALLYARSGIDKLFFYQLYDDNQSGGQYATSGLADEATLRRRPAADYLYQVDRQFGEYRYQQTIWNTPLVDRYEHSGQSMYMLVVPEEKGHTEPYLLNLGNAGRARIYRPKAGSDALEEQEVRTQQGKLKITVTETPVFVVPVPEDKADLTLKSLQVFPNPVTHALSLVLNNASREPVKVHIYDSSLGRLHRQASFPKTSPVLSGTLDMSTLPAGVYLLEITQGSEKIVQKIVKQP</sequence>